<reference evidence="2" key="1">
    <citation type="submission" date="2015-06" db="EMBL/GenBank/DDBJ databases">
        <authorList>
            <person name="Radhakrishnan Rajesh"/>
            <person name="Underwood Anthony"/>
            <person name="Al-Shahib Ali"/>
        </authorList>
    </citation>
    <scope>NUCLEOTIDE SEQUENCE [LARGE SCALE GENOMIC DNA]</scope>
    <source>
        <strain evidence="2">P19_London_7_VIM_2_05_10</strain>
    </source>
</reference>
<evidence type="ECO:0000313" key="2">
    <source>
        <dbReference type="Proteomes" id="UP000045039"/>
    </source>
</evidence>
<dbReference type="RefSeq" id="WP_034081000.1">
    <property type="nucleotide sequence ID" value="NZ_CAADLS010000198.1"/>
</dbReference>
<protein>
    <submittedName>
        <fullName evidence="1">Uncharacterized protein</fullName>
    </submittedName>
</protein>
<dbReference type="GeneID" id="42591729"/>
<dbReference type="EMBL" id="CVVU01000274">
    <property type="protein sequence ID" value="CRQ11509.1"/>
    <property type="molecule type" value="Genomic_DNA"/>
</dbReference>
<evidence type="ECO:0000313" key="1">
    <source>
        <dbReference type="EMBL" id="CRQ11509.1"/>
    </source>
</evidence>
<gene>
    <name evidence="1" type="ORF">PAERUG_P19_London_7_VIM_2_05_10_06800</name>
</gene>
<comment type="caution">
    <text evidence="1">The sequence shown here is derived from an EMBL/GenBank/DDBJ whole genome shotgun (WGS) entry which is preliminary data.</text>
</comment>
<name>A0A9P1RC82_PSEAI</name>
<dbReference type="Proteomes" id="UP000045039">
    <property type="component" value="Unassembled WGS sequence"/>
</dbReference>
<sequence>MANTHGWSFQRPLNEQQWVGICRDIEALLKEPSWTRIGDKNGVELDRPEAAFIRPLYTGAPTGLAEAIEFNGVGNESREAFYLTPETLTASIVTDQQRYEPLVMASMLILAYHKPGTALHSTANEQTWAPAWLLARHVLRSQHPDAHESVDSHLADHPGHHHAAELQQKAAEVNCELLDKVDAWLQQVEGKAPEDQFAQASLNSLKLVRRQLAEGTMTGFDARYAVECLEGYMRDSRFVEPLSSTPCSEPAIS</sequence>
<proteinExistence type="predicted"/>
<accession>A0A9P1RC82</accession>
<organism evidence="1 2">
    <name type="scientific">Pseudomonas aeruginosa</name>
    <dbReference type="NCBI Taxonomy" id="287"/>
    <lineage>
        <taxon>Bacteria</taxon>
        <taxon>Pseudomonadati</taxon>
        <taxon>Pseudomonadota</taxon>
        <taxon>Gammaproteobacteria</taxon>
        <taxon>Pseudomonadales</taxon>
        <taxon>Pseudomonadaceae</taxon>
        <taxon>Pseudomonas</taxon>
    </lineage>
</organism>
<dbReference type="AlphaFoldDB" id="A0A9P1RC82"/>